<dbReference type="AlphaFoldDB" id="A0A0F9B8A6"/>
<dbReference type="EMBL" id="LAZR01050643">
    <property type="protein sequence ID" value="KKK86909.1"/>
    <property type="molecule type" value="Genomic_DNA"/>
</dbReference>
<comment type="caution">
    <text evidence="2">The sequence shown here is derived from an EMBL/GenBank/DDBJ whole genome shotgun (WGS) entry which is preliminary data.</text>
</comment>
<feature type="region of interest" description="Disordered" evidence="1">
    <location>
        <begin position="1"/>
        <end position="29"/>
    </location>
</feature>
<organism evidence="2">
    <name type="scientific">marine sediment metagenome</name>
    <dbReference type="NCBI Taxonomy" id="412755"/>
    <lineage>
        <taxon>unclassified sequences</taxon>
        <taxon>metagenomes</taxon>
        <taxon>ecological metagenomes</taxon>
    </lineage>
</organism>
<evidence type="ECO:0000256" key="1">
    <source>
        <dbReference type="SAM" id="MobiDB-lite"/>
    </source>
</evidence>
<proteinExistence type="predicted"/>
<evidence type="ECO:0000313" key="2">
    <source>
        <dbReference type="EMBL" id="KKK86909.1"/>
    </source>
</evidence>
<reference evidence="2" key="1">
    <citation type="journal article" date="2015" name="Nature">
        <title>Complex archaea that bridge the gap between prokaryotes and eukaryotes.</title>
        <authorList>
            <person name="Spang A."/>
            <person name="Saw J.H."/>
            <person name="Jorgensen S.L."/>
            <person name="Zaremba-Niedzwiedzka K."/>
            <person name="Martijn J."/>
            <person name="Lind A.E."/>
            <person name="van Eijk R."/>
            <person name="Schleper C."/>
            <person name="Guy L."/>
            <person name="Ettema T.J."/>
        </authorList>
    </citation>
    <scope>NUCLEOTIDE SEQUENCE</scope>
</reference>
<gene>
    <name evidence="2" type="ORF">LCGC14_2758530</name>
</gene>
<accession>A0A0F9B8A6</accession>
<protein>
    <submittedName>
        <fullName evidence="2">Uncharacterized protein</fullName>
    </submittedName>
</protein>
<name>A0A0F9B8A6_9ZZZZ</name>
<sequence length="68" mass="7369">MREGSRGLNGERGPELIGESLVRHSTPGERTNGAACLLLAGRRNPASTWNVQTLEVDMAPEDRKPIPC</sequence>